<reference evidence="2 3" key="1">
    <citation type="submission" date="2021-04" db="EMBL/GenBank/DDBJ databases">
        <authorList>
            <person name="Pira H."/>
            <person name="Risdian C."/>
            <person name="Wink J."/>
        </authorList>
    </citation>
    <scope>NUCLEOTIDE SEQUENCE [LARGE SCALE GENOMIC DNA]</scope>
    <source>
        <strain evidence="2 3">WH53</strain>
    </source>
</reference>
<dbReference type="Gene3D" id="3.50.50.60">
    <property type="entry name" value="FAD/NAD(P)-binding domain"/>
    <property type="match status" value="1"/>
</dbReference>
<comment type="caution">
    <text evidence="2">The sequence shown here is derived from an EMBL/GenBank/DDBJ whole genome shotgun (WGS) entry which is preliminary data.</text>
</comment>
<sequence length="416" mass="46861">MKNILLQPGKQSVDVIIIGAGPAGSVAAAYLLEQGLRVKIFEKSQFPRFSIGESLLPQTMEILEQVNLLQPIVEAGFQHKNGAIFRWQEEHVEFDFRNKFSPGWGVTYQVQRDKFDSILANQVEKKGAEVTYQATVKYVEYIDDGIRLEWHDNDGNVHTETAQFILDASGFGRVLPKLLDLEIPSSLPFRQSLFTHVIDQIPLATFDRNKIIITVHPHDCQTWMWLIPFSDGSLSLGAVATPTFYQQFDGLSLDQTLERIFHADTHLANLLKGARYKYPVKQIAGYSSSVNSYYGDRYALLGNAGEFLDPVFSSGVTIAFKSAQLACDVLKRQFAGETVCWQQQFVEPLLGGINTFRAFVDAWYEGTLLPILCYPNKDPEVTAMICSVLAGYAWDKRNPVVQDSQKFIRLISELCQ</sequence>
<dbReference type="RefSeq" id="WP_215819427.1">
    <property type="nucleotide sequence ID" value="NZ_JAGSOY010000017.1"/>
</dbReference>
<dbReference type="PRINTS" id="PR00420">
    <property type="entry name" value="RNGMNOXGNASE"/>
</dbReference>
<dbReference type="InterPro" id="IPR036188">
    <property type="entry name" value="FAD/NAD-bd_sf"/>
</dbReference>
<keyword evidence="3" id="KW-1185">Reference proteome</keyword>
<evidence type="ECO:0000313" key="2">
    <source>
        <dbReference type="EMBL" id="MBU2711263.1"/>
    </source>
</evidence>
<evidence type="ECO:0000313" key="3">
    <source>
        <dbReference type="Proteomes" id="UP000690515"/>
    </source>
</evidence>
<organism evidence="2 3">
    <name type="scientific">Zooshikella harenae</name>
    <dbReference type="NCBI Taxonomy" id="2827238"/>
    <lineage>
        <taxon>Bacteria</taxon>
        <taxon>Pseudomonadati</taxon>
        <taxon>Pseudomonadota</taxon>
        <taxon>Gammaproteobacteria</taxon>
        <taxon>Oceanospirillales</taxon>
        <taxon>Zooshikellaceae</taxon>
        <taxon>Zooshikella</taxon>
    </lineage>
</organism>
<dbReference type="EMBL" id="JAGSOY010000017">
    <property type="protein sequence ID" value="MBU2711263.1"/>
    <property type="molecule type" value="Genomic_DNA"/>
</dbReference>
<dbReference type="SUPFAM" id="SSF51905">
    <property type="entry name" value="FAD/NAD(P)-binding domain"/>
    <property type="match status" value="1"/>
</dbReference>
<dbReference type="Pfam" id="PF01494">
    <property type="entry name" value="FAD_binding_3"/>
    <property type="match status" value="1"/>
</dbReference>
<dbReference type="Proteomes" id="UP000690515">
    <property type="component" value="Unassembled WGS sequence"/>
</dbReference>
<evidence type="ECO:0000259" key="1">
    <source>
        <dbReference type="Pfam" id="PF01494"/>
    </source>
</evidence>
<protein>
    <submittedName>
        <fullName evidence="2">Tryptophan 7-halogenase</fullName>
    </submittedName>
</protein>
<accession>A0ABS5ZB22</accession>
<dbReference type="InterPro" id="IPR002938">
    <property type="entry name" value="FAD-bd"/>
</dbReference>
<dbReference type="PANTHER" id="PTHR43747">
    <property type="entry name" value="FAD-BINDING PROTEIN"/>
    <property type="match status" value="1"/>
</dbReference>
<dbReference type="InterPro" id="IPR050816">
    <property type="entry name" value="Flavin-dep_Halogenase_NPB"/>
</dbReference>
<proteinExistence type="predicted"/>
<gene>
    <name evidence="2" type="ORF">KCG35_09330</name>
</gene>
<name>A0ABS5ZB22_9GAMM</name>
<dbReference type="PANTHER" id="PTHR43747:SF1">
    <property type="entry name" value="SLR1998 PROTEIN"/>
    <property type="match status" value="1"/>
</dbReference>
<feature type="domain" description="FAD-binding" evidence="1">
    <location>
        <begin position="13"/>
        <end position="246"/>
    </location>
</feature>